<accession>A0A143BH67</accession>
<reference evidence="1 2" key="2">
    <citation type="journal article" date="2016" name="Environ. Microbiol. Rep.">
        <title>Metagenomic evidence for the presence of phototrophic Gemmatimonadetes bacteria in diverse environments.</title>
        <authorList>
            <person name="Zeng Y."/>
            <person name="Baumbach J."/>
            <person name="Barbosa E.G."/>
            <person name="Azevedo V."/>
            <person name="Zhang C."/>
            <person name="Koblizek M."/>
        </authorList>
    </citation>
    <scope>NUCLEOTIDE SEQUENCE [LARGE SCALE GENOMIC DNA]</scope>
    <source>
        <strain evidence="1 2">AP64</strain>
    </source>
</reference>
<protein>
    <submittedName>
        <fullName evidence="1">Uncharacterized protein</fullName>
    </submittedName>
</protein>
<dbReference type="Proteomes" id="UP000076404">
    <property type="component" value="Chromosome"/>
</dbReference>
<evidence type="ECO:0000313" key="2">
    <source>
        <dbReference type="Proteomes" id="UP000076404"/>
    </source>
</evidence>
<gene>
    <name evidence="1" type="ORF">GEMMAAP_00990</name>
</gene>
<dbReference type="SUPFAM" id="SSF101898">
    <property type="entry name" value="NHL repeat"/>
    <property type="match status" value="1"/>
</dbReference>
<reference evidence="1 2" key="1">
    <citation type="journal article" date="2014" name="Proc. Natl. Acad. Sci. U.S.A.">
        <title>Functional type 2 photosynthetic reaction centers found in the rare bacterial phylum Gemmatimonadetes.</title>
        <authorList>
            <person name="Zeng Y."/>
            <person name="Feng F."/>
            <person name="Medova H."/>
            <person name="Dean J."/>
            <person name="Koblizek M."/>
        </authorList>
    </citation>
    <scope>NUCLEOTIDE SEQUENCE [LARGE SCALE GENOMIC DNA]</scope>
    <source>
        <strain evidence="1 2">AP64</strain>
    </source>
</reference>
<evidence type="ECO:0000313" key="1">
    <source>
        <dbReference type="EMBL" id="AMW03800.1"/>
    </source>
</evidence>
<dbReference type="EMBL" id="CP011454">
    <property type="protein sequence ID" value="AMW03800.1"/>
    <property type="molecule type" value="Genomic_DNA"/>
</dbReference>
<dbReference type="KEGG" id="gph:GEMMAAP_00990"/>
<name>A0A143BH67_9BACT</name>
<dbReference type="eggNOG" id="ENOG5033RBE">
    <property type="taxonomic scope" value="Bacteria"/>
</dbReference>
<sequence>MKAVSKDSLGTVNNIRALPGGKLLVNDITAKRVLLLDSTFAVLKVVADTTPGNPNAYGGGLASLIAFRGDSTLFVDAQSLSMLVIDANGEVQRVMSVPRAQDAMMLAAGGMGAGAYYSEGHLVYRGMPGMRMQMSSTGTPQMPTMADTMAITRVNLQTRVVDTLGFVKIPKTNTSINRTDDGKMNISIEVNPLPTIDDWAVLPNGTVGFLRGRDYHVDWVDANGTRRESPKMAFDWKRMTDEDKTKLVDSVKTILDKQAAANPSQGAAMASAFGAAMGGAGGARPQVVMRFEASAGPAGGAPARAPQISAPKINVVSASEIPDYQPPFFANNTRADADGNIWVLTIATKPQPAGSVYDVINSQGVVTERVLIPEGRTILGFGPGGVVYLAQRTPTSTVIERATVR</sequence>
<proteinExistence type="predicted"/>
<organism evidence="1 2">
    <name type="scientific">Gemmatimonas phototrophica</name>
    <dbReference type="NCBI Taxonomy" id="1379270"/>
    <lineage>
        <taxon>Bacteria</taxon>
        <taxon>Pseudomonadati</taxon>
        <taxon>Gemmatimonadota</taxon>
        <taxon>Gemmatimonadia</taxon>
        <taxon>Gemmatimonadales</taxon>
        <taxon>Gemmatimonadaceae</taxon>
        <taxon>Gemmatimonas</taxon>
    </lineage>
</organism>
<dbReference type="AlphaFoldDB" id="A0A143BH67"/>
<keyword evidence="2" id="KW-1185">Reference proteome</keyword>